<dbReference type="SUPFAM" id="SSF102405">
    <property type="entry name" value="MCP/YpsA-like"/>
    <property type="match status" value="1"/>
</dbReference>
<name>A0ABT9TJD0_PAENI</name>
<dbReference type="EMBL" id="JAUSSW010000001">
    <property type="protein sequence ID" value="MDQ0101369.1"/>
    <property type="molecule type" value="Genomic_DNA"/>
</dbReference>
<protein>
    <submittedName>
        <fullName evidence="3">DNA processing protein</fullName>
    </submittedName>
</protein>
<dbReference type="RefSeq" id="WP_064723392.1">
    <property type="nucleotide sequence ID" value="NZ_BDDW01000017.1"/>
</dbReference>
<evidence type="ECO:0000259" key="2">
    <source>
        <dbReference type="Pfam" id="PF02481"/>
    </source>
</evidence>
<dbReference type="Pfam" id="PF02481">
    <property type="entry name" value="DNA_processg_A"/>
    <property type="match status" value="1"/>
</dbReference>
<comment type="similarity">
    <text evidence="1">Belongs to the DprA/Smf family.</text>
</comment>
<sequence>MSVHDKERVARAALARLMEPQDSVGLALVQVVGAVDALGVATGELGTGPGMEQEISAVLRDGGGPATWAGMQDSLRRWAPRVADLAPDRDLETMRRLGGRLIVPGDDLWPAQLSDLGLQEPLCLWWRGHEQELPSAGLAIALVGSRDSTSYGASVTGDLAFGLAQRGFSVVSGGAYGIDAHAHRGALNGGVAGLPTIAVMAGGVDRFYPSGNEDLLRAVAAQGAVISEVPPGSAPTRYRFLQRNRLIAALSSVTVVVEARWRSGALNTAHHAETIGRVVAAVPGSVHSANSAGCHRLLRDGGAVCVTDVGEVAELAGAIGAFGAQEEGDQQFQERGANQEPSAAVHDGLSLEDLILLDALPLRSTSSVEKLTVVAGLSPESVRAGLGRLGLLGLAVSDRGAWKRGKNA</sequence>
<keyword evidence="4" id="KW-1185">Reference proteome</keyword>
<feature type="domain" description="Smf/DprA SLOG" evidence="2">
    <location>
        <begin position="101"/>
        <end position="314"/>
    </location>
</feature>
<accession>A0ABT9TJD0</accession>
<evidence type="ECO:0000256" key="1">
    <source>
        <dbReference type="ARBA" id="ARBA00006525"/>
    </source>
</evidence>
<evidence type="ECO:0000313" key="3">
    <source>
        <dbReference type="EMBL" id="MDQ0101369.1"/>
    </source>
</evidence>
<dbReference type="InterPro" id="IPR003488">
    <property type="entry name" value="DprA"/>
</dbReference>
<gene>
    <name evidence="3" type="ORF">J2T10_000988</name>
</gene>
<evidence type="ECO:0000313" key="4">
    <source>
        <dbReference type="Proteomes" id="UP001244563"/>
    </source>
</evidence>
<dbReference type="Proteomes" id="UP001244563">
    <property type="component" value="Unassembled WGS sequence"/>
</dbReference>
<dbReference type="InterPro" id="IPR057666">
    <property type="entry name" value="DrpA_SLOG"/>
</dbReference>
<dbReference type="PANTHER" id="PTHR43022:SF1">
    <property type="entry name" value="PROTEIN SMF"/>
    <property type="match status" value="1"/>
</dbReference>
<dbReference type="Gene3D" id="3.40.50.450">
    <property type="match status" value="1"/>
</dbReference>
<reference evidence="3 4" key="1">
    <citation type="submission" date="2023-07" db="EMBL/GenBank/DDBJ databases">
        <title>Sorghum-associated microbial communities from plants grown in Nebraska, USA.</title>
        <authorList>
            <person name="Schachtman D."/>
        </authorList>
    </citation>
    <scope>NUCLEOTIDE SEQUENCE [LARGE SCALE GENOMIC DNA]</scope>
    <source>
        <strain evidence="3 4">CC523</strain>
    </source>
</reference>
<proteinExistence type="inferred from homology"/>
<dbReference type="NCBIfam" id="TIGR00732">
    <property type="entry name" value="dprA"/>
    <property type="match status" value="1"/>
</dbReference>
<comment type="caution">
    <text evidence="3">The sequence shown here is derived from an EMBL/GenBank/DDBJ whole genome shotgun (WGS) entry which is preliminary data.</text>
</comment>
<organism evidence="3 4">
    <name type="scientific">Paenarthrobacter nicotinovorans</name>
    <name type="common">Arthrobacter nicotinovorans</name>
    <dbReference type="NCBI Taxonomy" id="29320"/>
    <lineage>
        <taxon>Bacteria</taxon>
        <taxon>Bacillati</taxon>
        <taxon>Actinomycetota</taxon>
        <taxon>Actinomycetes</taxon>
        <taxon>Micrococcales</taxon>
        <taxon>Micrococcaceae</taxon>
        <taxon>Paenarthrobacter</taxon>
    </lineage>
</organism>
<dbReference type="PANTHER" id="PTHR43022">
    <property type="entry name" value="PROTEIN SMF"/>
    <property type="match status" value="1"/>
</dbReference>